<proteinExistence type="predicted"/>
<dbReference type="EMBL" id="KI517464">
    <property type="protein sequence ID" value="ESQ41440.1"/>
    <property type="molecule type" value="Genomic_DNA"/>
</dbReference>
<feature type="compositionally biased region" description="Low complexity" evidence="1">
    <location>
        <begin position="225"/>
        <end position="234"/>
    </location>
</feature>
<dbReference type="Proteomes" id="UP000030689">
    <property type="component" value="Unassembled WGS sequence"/>
</dbReference>
<dbReference type="PANTHER" id="PTHR33095:SF95">
    <property type="entry name" value="DUF4005 DOMAIN-CONTAINING PROTEIN"/>
    <property type="match status" value="1"/>
</dbReference>
<evidence type="ECO:0000313" key="2">
    <source>
        <dbReference type="EMBL" id="ESQ41440.1"/>
    </source>
</evidence>
<evidence type="ECO:0000313" key="3">
    <source>
        <dbReference type="Proteomes" id="UP000030689"/>
    </source>
</evidence>
<feature type="compositionally biased region" description="Low complexity" evidence="1">
    <location>
        <begin position="134"/>
        <end position="145"/>
    </location>
</feature>
<dbReference type="GO" id="GO:0009414">
    <property type="term" value="P:response to water deprivation"/>
    <property type="evidence" value="ECO:0007669"/>
    <property type="project" value="EnsemblPlants"/>
</dbReference>
<gene>
    <name evidence="2" type="ORF">EUTSA_v10014334mg</name>
</gene>
<protein>
    <submittedName>
        <fullName evidence="2">Uncharacterized protein</fullName>
    </submittedName>
</protein>
<dbReference type="STRING" id="72664.V4KU01"/>
<dbReference type="GO" id="GO:0003677">
    <property type="term" value="F:DNA binding"/>
    <property type="evidence" value="ECO:0007669"/>
    <property type="project" value="EnsemblPlants"/>
</dbReference>
<sequence>MCIYTHRQSKSKSKCMNRDKKAEFLLQITMQEFSPTVSFSPSFSFYASGDVGIVEAAVRVVRDSQSYSSVKVDGDEEAEFEFETLPLREESFFHFPTTTKTFEHSPEEEEDDDVAANRVTSKNLLYGGWNIDPSLSSPSQSNSSSESDDSENPTSSKYHCFWSPIRSPARGDSSKNKSSSAPRRCRFKDLLRRSHSDGAVTTSSESKRCRFKDLLRRSHSGGDGSSISSSGNGSLAVKGKNKTASYKPTNIGEVDKRRKTYLPYRQNLIGVFAGISRFRH</sequence>
<dbReference type="AlphaFoldDB" id="V4KU01"/>
<keyword evidence="3" id="KW-1185">Reference proteome</keyword>
<dbReference type="GO" id="GO:0005886">
    <property type="term" value="C:plasma membrane"/>
    <property type="evidence" value="ECO:0007669"/>
    <property type="project" value="EnsemblPlants"/>
</dbReference>
<evidence type="ECO:0000256" key="1">
    <source>
        <dbReference type="SAM" id="MobiDB-lite"/>
    </source>
</evidence>
<dbReference type="OMA" id="YCFWSPI"/>
<dbReference type="OrthoDB" id="1111059at2759"/>
<dbReference type="GO" id="GO:0005634">
    <property type="term" value="C:nucleus"/>
    <property type="evidence" value="ECO:0007669"/>
    <property type="project" value="EnsemblPlants"/>
</dbReference>
<name>V4KU01_EUTSA</name>
<reference evidence="2 3" key="1">
    <citation type="journal article" date="2013" name="Front. Plant Sci.">
        <title>The Reference Genome of the Halophytic Plant Eutrema salsugineum.</title>
        <authorList>
            <person name="Yang R."/>
            <person name="Jarvis D.E."/>
            <person name="Chen H."/>
            <person name="Beilstein M.A."/>
            <person name="Grimwood J."/>
            <person name="Jenkins J."/>
            <person name="Shu S."/>
            <person name="Prochnik S."/>
            <person name="Xin M."/>
            <person name="Ma C."/>
            <person name="Schmutz J."/>
            <person name="Wing R.A."/>
            <person name="Mitchell-Olds T."/>
            <person name="Schumaker K.S."/>
            <person name="Wang X."/>
        </authorList>
    </citation>
    <scope>NUCLEOTIDE SEQUENCE [LARGE SCALE GENOMIC DNA]</scope>
</reference>
<dbReference type="Gramene" id="ESQ41440">
    <property type="protein sequence ID" value="ESQ41440"/>
    <property type="gene ID" value="EUTSA_v10014334mg"/>
</dbReference>
<feature type="region of interest" description="Disordered" evidence="1">
    <location>
        <begin position="131"/>
        <end position="188"/>
    </location>
</feature>
<organism evidence="2 3">
    <name type="scientific">Eutrema salsugineum</name>
    <name type="common">Saltwater cress</name>
    <name type="synonym">Sisymbrium salsugineum</name>
    <dbReference type="NCBI Taxonomy" id="72664"/>
    <lineage>
        <taxon>Eukaryota</taxon>
        <taxon>Viridiplantae</taxon>
        <taxon>Streptophyta</taxon>
        <taxon>Embryophyta</taxon>
        <taxon>Tracheophyta</taxon>
        <taxon>Spermatophyta</taxon>
        <taxon>Magnoliopsida</taxon>
        <taxon>eudicotyledons</taxon>
        <taxon>Gunneridae</taxon>
        <taxon>Pentapetalae</taxon>
        <taxon>rosids</taxon>
        <taxon>malvids</taxon>
        <taxon>Brassicales</taxon>
        <taxon>Brassicaceae</taxon>
        <taxon>Eutremeae</taxon>
        <taxon>Eutrema</taxon>
    </lineage>
</organism>
<feature type="region of interest" description="Disordered" evidence="1">
    <location>
        <begin position="218"/>
        <end position="251"/>
    </location>
</feature>
<dbReference type="PANTHER" id="PTHR33095">
    <property type="entry name" value="OS07G0619500 PROTEIN"/>
    <property type="match status" value="1"/>
</dbReference>
<accession>V4KU01</accession>
<dbReference type="KEGG" id="eus:EUTSA_v10014334mg"/>
<dbReference type="eggNOG" id="ENOG502R1KD">
    <property type="taxonomic scope" value="Eukaryota"/>
</dbReference>